<evidence type="ECO:0000313" key="11">
    <source>
        <dbReference type="Proteomes" id="UP001290861"/>
    </source>
</evidence>
<evidence type="ECO:0000256" key="3">
    <source>
        <dbReference type="ARBA" id="ARBA00022705"/>
    </source>
</evidence>
<organism evidence="10 11">
    <name type="scientific">Pontiella agarivorans</name>
    <dbReference type="NCBI Taxonomy" id="3038953"/>
    <lineage>
        <taxon>Bacteria</taxon>
        <taxon>Pseudomonadati</taxon>
        <taxon>Kiritimatiellota</taxon>
        <taxon>Kiritimatiellia</taxon>
        <taxon>Kiritimatiellales</taxon>
        <taxon>Pontiellaceae</taxon>
        <taxon>Pontiella</taxon>
    </lineage>
</organism>
<evidence type="ECO:0000313" key="10">
    <source>
        <dbReference type="EMBL" id="MDZ8117321.1"/>
    </source>
</evidence>
<keyword evidence="2" id="KW-0436">Ligase</keyword>
<keyword evidence="3" id="KW-0235">DNA replication</keyword>
<name>A0ABU5MSY8_9BACT</name>
<evidence type="ECO:0000256" key="8">
    <source>
        <dbReference type="SAM" id="MobiDB-lite"/>
    </source>
</evidence>
<dbReference type="Gene3D" id="1.10.287.610">
    <property type="entry name" value="Helix hairpin bin"/>
    <property type="match status" value="1"/>
</dbReference>
<keyword evidence="4" id="KW-0227">DNA damage</keyword>
<dbReference type="EMBL" id="JARVCO010000002">
    <property type="protein sequence ID" value="MDZ8117321.1"/>
    <property type="molecule type" value="Genomic_DNA"/>
</dbReference>
<evidence type="ECO:0000256" key="6">
    <source>
        <dbReference type="ARBA" id="ARBA00023204"/>
    </source>
</evidence>
<evidence type="ECO:0000256" key="5">
    <source>
        <dbReference type="ARBA" id="ARBA00023027"/>
    </source>
</evidence>
<dbReference type="EC" id="6.5.1.2" evidence="1"/>
<dbReference type="Gene3D" id="3.30.470.30">
    <property type="entry name" value="DNA ligase/mRNA capping enzyme"/>
    <property type="match status" value="1"/>
</dbReference>
<dbReference type="InterPro" id="IPR013839">
    <property type="entry name" value="DNAligase_adenylation"/>
</dbReference>
<evidence type="ECO:0000256" key="7">
    <source>
        <dbReference type="ARBA" id="ARBA00034005"/>
    </source>
</evidence>
<reference evidence="10 11" key="1">
    <citation type="journal article" date="2024" name="Appl. Environ. Microbiol.">
        <title>Pontiella agarivorans sp. nov., a novel marine anaerobic bacterium capable of degrading macroalgal polysaccharides and fixing nitrogen.</title>
        <authorList>
            <person name="Liu N."/>
            <person name="Kivenson V."/>
            <person name="Peng X."/>
            <person name="Cui Z."/>
            <person name="Lankiewicz T.S."/>
            <person name="Gosselin K.M."/>
            <person name="English C.J."/>
            <person name="Blair E.M."/>
            <person name="O'Malley M.A."/>
            <person name="Valentine D.L."/>
        </authorList>
    </citation>
    <scope>NUCLEOTIDE SEQUENCE [LARGE SCALE GENOMIC DNA]</scope>
    <source>
        <strain evidence="10 11">NLcol2</strain>
    </source>
</reference>
<evidence type="ECO:0000256" key="4">
    <source>
        <dbReference type="ARBA" id="ARBA00022763"/>
    </source>
</evidence>
<dbReference type="Proteomes" id="UP001290861">
    <property type="component" value="Unassembled WGS sequence"/>
</dbReference>
<keyword evidence="11" id="KW-1185">Reference proteome</keyword>
<comment type="caution">
    <text evidence="10">The sequence shown here is derived from an EMBL/GenBank/DDBJ whole genome shotgun (WGS) entry which is preliminary data.</text>
</comment>
<dbReference type="RefSeq" id="WP_322607122.1">
    <property type="nucleotide sequence ID" value="NZ_JARVCO010000002.1"/>
</dbReference>
<feature type="domain" description="NAD-dependent DNA ligase N-terminal" evidence="9">
    <location>
        <begin position="30"/>
        <end position="425"/>
    </location>
</feature>
<dbReference type="Pfam" id="PF03120">
    <property type="entry name" value="OB_DNA_ligase"/>
    <property type="match status" value="1"/>
</dbReference>
<dbReference type="SUPFAM" id="SSF56091">
    <property type="entry name" value="DNA ligase/mRNA capping enzyme, catalytic domain"/>
    <property type="match status" value="1"/>
</dbReference>
<evidence type="ECO:0000256" key="1">
    <source>
        <dbReference type="ARBA" id="ARBA00012722"/>
    </source>
</evidence>
<keyword evidence="6" id="KW-0234">DNA repair</keyword>
<dbReference type="InterPro" id="IPR013840">
    <property type="entry name" value="DNAligase_N"/>
</dbReference>
<proteinExistence type="predicted"/>
<dbReference type="Pfam" id="PF01653">
    <property type="entry name" value="DNA_ligase_aden"/>
    <property type="match status" value="1"/>
</dbReference>
<comment type="catalytic activity">
    <reaction evidence="7">
        <text>NAD(+) + (deoxyribonucleotide)n-3'-hydroxyl + 5'-phospho-(deoxyribonucleotide)m = (deoxyribonucleotide)n+m + AMP + beta-nicotinamide D-nucleotide.</text>
        <dbReference type="EC" id="6.5.1.2"/>
    </reaction>
</comment>
<accession>A0ABU5MSY8</accession>
<dbReference type="InterPro" id="IPR012340">
    <property type="entry name" value="NA-bd_OB-fold"/>
</dbReference>
<sequence length="425" mass="46954">MAPLLQSLKKMICLGLLLIIPPSVEAVPEEIRVQAGHLKAILAQADEAYYNRDESIMGDEAYDVLRGRYEQLVADFPELADTPGVGATGEQSKIRHRKPVLSLKKAYSDDQVARFIKAAGTEALFCIEPKIDGMSLVLHYQNGILVRALTRGDGEKGSDVTRAVMAAGCVPTGLKGTVSDLSLRGELFFTHAAFEKLNSRRVKEGQAALKSARNSASGTMRLSDYAEIARRGLSFSIFEWIASDELTPATHQEALELLWELGFSTVESTTVSADRVFEEITTLNGRRSILPYETDGIVIRINNRARFQEMGETARYPRGALARKYKSKPMITQLLRVEWSQGETGKWTPVAHFEPIEMEGATIRSATLHNEDYLHALDVRIGDWIQVIRAGGTVPEIIGICTDRRTGKETPVPAKPTVKKSGRIE</sequence>
<dbReference type="Gene3D" id="2.40.50.140">
    <property type="entry name" value="Nucleic acid-binding proteins"/>
    <property type="match status" value="1"/>
</dbReference>
<gene>
    <name evidence="10" type="ORF">P9H32_01670</name>
</gene>
<evidence type="ECO:0000256" key="2">
    <source>
        <dbReference type="ARBA" id="ARBA00022598"/>
    </source>
</evidence>
<dbReference type="SUPFAM" id="SSF50249">
    <property type="entry name" value="Nucleic acid-binding proteins"/>
    <property type="match status" value="1"/>
</dbReference>
<evidence type="ECO:0000259" key="9">
    <source>
        <dbReference type="SMART" id="SM00532"/>
    </source>
</evidence>
<keyword evidence="5" id="KW-0520">NAD</keyword>
<dbReference type="InterPro" id="IPR004150">
    <property type="entry name" value="NAD_DNA_ligase_OB"/>
</dbReference>
<protein>
    <recommendedName>
        <fullName evidence="1">DNA ligase (NAD(+))</fullName>
        <ecNumber evidence="1">6.5.1.2</ecNumber>
    </recommendedName>
</protein>
<feature type="region of interest" description="Disordered" evidence="8">
    <location>
        <begin position="406"/>
        <end position="425"/>
    </location>
</feature>
<dbReference type="SMART" id="SM00532">
    <property type="entry name" value="LIGANc"/>
    <property type="match status" value="1"/>
</dbReference>